<protein>
    <submittedName>
        <fullName evidence="1">Putative ArsR family transcriptional regulator</fullName>
    </submittedName>
</protein>
<accession>A0A7W3LX54</accession>
<comment type="caution">
    <text evidence="1">The sequence shown here is derived from an EMBL/GenBank/DDBJ whole genome shotgun (WGS) entry which is preliminary data.</text>
</comment>
<dbReference type="EMBL" id="JACJIA010000013">
    <property type="protein sequence ID" value="MBA8955877.1"/>
    <property type="molecule type" value="Genomic_DNA"/>
</dbReference>
<dbReference type="AlphaFoldDB" id="A0A7W3LX54"/>
<proteinExistence type="predicted"/>
<reference evidence="1 2" key="1">
    <citation type="submission" date="2020-08" db="EMBL/GenBank/DDBJ databases">
        <title>Genomic Encyclopedia of Type Strains, Phase IV (KMG-IV): sequencing the most valuable type-strain genomes for metagenomic binning, comparative biology and taxonomic classification.</title>
        <authorList>
            <person name="Goeker M."/>
        </authorList>
    </citation>
    <scope>NUCLEOTIDE SEQUENCE [LARGE SCALE GENOMIC DNA]</scope>
    <source>
        <strain evidence="1 2">DSM 44197</strain>
    </source>
</reference>
<dbReference type="Gene3D" id="1.10.10.10">
    <property type="entry name" value="Winged helix-like DNA-binding domain superfamily/Winged helix DNA-binding domain"/>
    <property type="match status" value="1"/>
</dbReference>
<keyword evidence="2" id="KW-1185">Reference proteome</keyword>
<sequence>MTQDASALQAVAALSDQLRRDMYEFIRRSAEPVTRDQAAQSVGISRKLAAFHLDKLVAVGLLVAEYAQPGGLRRVGRAPKVYRPSDRQVQLSIPQREHGLLAEILLAAVREQRPDEGGVEAALRVAAERGRRLGRAERDRLKPGRLGVERALTCASQMLERHGFEPDRHGPALVRLANCPFHPMAAQDPDLVCGINHAFLAAFLEGLDAATVTATLAPRPGACCVELGAPASERDLP</sequence>
<dbReference type="CDD" id="cd00090">
    <property type="entry name" value="HTH_ARSR"/>
    <property type="match status" value="1"/>
</dbReference>
<evidence type="ECO:0000313" key="2">
    <source>
        <dbReference type="Proteomes" id="UP000572680"/>
    </source>
</evidence>
<organism evidence="1 2">
    <name type="scientific">Actinomadura namibiensis</name>
    <dbReference type="NCBI Taxonomy" id="182080"/>
    <lineage>
        <taxon>Bacteria</taxon>
        <taxon>Bacillati</taxon>
        <taxon>Actinomycetota</taxon>
        <taxon>Actinomycetes</taxon>
        <taxon>Streptosporangiales</taxon>
        <taxon>Thermomonosporaceae</taxon>
        <taxon>Actinomadura</taxon>
    </lineage>
</organism>
<name>A0A7W3LX54_ACTNM</name>
<dbReference type="Proteomes" id="UP000572680">
    <property type="component" value="Unassembled WGS sequence"/>
</dbReference>
<dbReference type="InterPro" id="IPR036390">
    <property type="entry name" value="WH_DNA-bd_sf"/>
</dbReference>
<evidence type="ECO:0000313" key="1">
    <source>
        <dbReference type="EMBL" id="MBA8955877.1"/>
    </source>
</evidence>
<dbReference type="InterPro" id="IPR011991">
    <property type="entry name" value="ArsR-like_HTH"/>
</dbReference>
<dbReference type="RefSeq" id="WP_220510253.1">
    <property type="nucleotide sequence ID" value="NZ_BAAALP010000026.1"/>
</dbReference>
<dbReference type="SUPFAM" id="SSF46785">
    <property type="entry name" value="Winged helix' DNA-binding domain"/>
    <property type="match status" value="1"/>
</dbReference>
<gene>
    <name evidence="1" type="ORF">HNR61_007559</name>
</gene>
<dbReference type="InterPro" id="IPR036388">
    <property type="entry name" value="WH-like_DNA-bd_sf"/>
</dbReference>